<sequence length="1169" mass="130245">MLQTSQSDIKQPIFVHLRCHSEYSIVDGIVRIDDYVKQALNDKMPALALTDLSNLFGAIKFYKTARGKGIKPILGCDIWLENTANRDQPTRLLLLCQSHAGYLLLCQLLSRAYLSNQYRGRAEFKREWFVECGTEGLIMLSGAIAGDVGQACTQDNLALATKLAQSWENLFPDRFYLEVQRTASVAESSTPESNALQHQQENYIQQVRSIAHSLNLPIVATHPIQFITPDDFRAHEARTCISEGYVLADTRRPKNFTTEQYFKPQADMATLFEDIPEALTNSVEIAKRCNLMLTLGKNYLPNFPTPNNESLNEYLIAEARRGLLQRLEVLYPNEEVRAAKKPAYDARLDFETKVINQMGFAGYFLIVADFIQWAKGNGVPVGPGRGSGAGSVVAYSLKITDLDPLEYNLLFERFLNPDRVSMPDFDIDFCQEGRDRVIDYVKQKYGLDAVSQIATFGTMAAKAVIRDVGRVLDLPFYFVDGISKLIPLELGITLSDALVKEPQLAERRENEEELKELLELALRLEGLVRNIGMHAGGVLISPGKISDFSPVYCQADGASLVSQYDKDDVEAVGLVKFDFLGLRTLTILELALANANKQRATEGLAPLSFETLPLNDKPTFQLLKTANTTAVFQLESKGMKDMLKQALPDCFEDIIALVALYRPGPMDLIPDFCRRKHGKQRVEYPHPLTEPILKETYGIAVYQEQVMQIAQVVAGYSLGGADLLRRAMGKKKVEEMDAQRKTFVEGATKNNMTERQAMELFDLLEKFAGYGFNKSHAAAYALVAYQTAYLKAHYPAAFLASTMSADMNNTDSVRIFYEDCAPNQVKILSPDVNQSEYKFTPISKNQVLYGLGAVKGTGQAAIEVILQARRKDGPFKDLFDFCNRLDLRKVNRRVVESLIRAGAFDKLSPSRNALLAGVAMAMAAAEQNSANSNQNSLFGEVADKAANILPMVPDWTEQQRLQEEKAALGFYFSGHPYWAFQKDLSQFISTTLANLAPKEQPQLLAGIVSGVRIRMTGRGKIAIVGLDDGTTRLEVVVGSELLNQQQALLKDDQLIIIEGTVRNDEFSGGVRVNARKIFDLPTLRNSKASFLKISCNGQADAIKLKALLKPYCKNASDEARGCAVKVEYHNKTSKVELMLGNDWRVDLHDELIAGLTAWLSRENVKILYN</sequence>
<name>D7DIX8_METV0</name>
<dbReference type="CDD" id="cd07433">
    <property type="entry name" value="PHP_PolIIIA_DnaE1"/>
    <property type="match status" value="1"/>
</dbReference>
<dbReference type="SMART" id="SM00481">
    <property type="entry name" value="POLIIIAc"/>
    <property type="match status" value="1"/>
</dbReference>
<evidence type="ECO:0000256" key="7">
    <source>
        <dbReference type="ARBA" id="ARBA00022705"/>
    </source>
</evidence>
<feature type="domain" description="Polymerase/histidinol phosphatase N-terminal" evidence="10">
    <location>
        <begin position="15"/>
        <end position="82"/>
    </location>
</feature>
<reference evidence="12" key="1">
    <citation type="submission" date="2010-05" db="EMBL/GenBank/DDBJ databases">
        <title>Complete sequence of Methylotenera sp. 301.</title>
        <authorList>
            <person name="Lucas S."/>
            <person name="Copeland A."/>
            <person name="Lapidus A."/>
            <person name="Cheng J.-F."/>
            <person name="Bruce D."/>
            <person name="Goodwin L."/>
            <person name="Pitluck S."/>
            <person name="Clum A."/>
            <person name="Land M."/>
            <person name="Hauser L."/>
            <person name="Kyrpides N."/>
            <person name="Ivanova N."/>
            <person name="Chistoservova L."/>
            <person name="Kalyuzhnaya M."/>
            <person name="Woyke T."/>
        </authorList>
    </citation>
    <scope>NUCLEOTIDE SEQUENCE [LARGE SCALE GENOMIC DNA]</scope>
    <source>
        <strain evidence="12">301</strain>
    </source>
</reference>
<evidence type="ECO:0000256" key="3">
    <source>
        <dbReference type="ARBA" id="ARBA00019114"/>
    </source>
</evidence>
<dbReference type="CDD" id="cd04485">
    <property type="entry name" value="DnaE_OBF"/>
    <property type="match status" value="1"/>
</dbReference>
<dbReference type="GO" id="GO:0005737">
    <property type="term" value="C:cytoplasm"/>
    <property type="evidence" value="ECO:0007669"/>
    <property type="project" value="UniProtKB-SubCell"/>
</dbReference>
<keyword evidence="5" id="KW-0808">Transferase</keyword>
<dbReference type="NCBIfam" id="TIGR00594">
    <property type="entry name" value="polc"/>
    <property type="match status" value="1"/>
</dbReference>
<dbReference type="Proteomes" id="UP000000383">
    <property type="component" value="Chromosome"/>
</dbReference>
<dbReference type="AlphaFoldDB" id="D7DIX8"/>
<dbReference type="InterPro" id="IPR004365">
    <property type="entry name" value="NA-bd_OB_tRNA"/>
</dbReference>
<dbReference type="InterPro" id="IPR004013">
    <property type="entry name" value="PHP_dom"/>
</dbReference>
<dbReference type="Gene3D" id="1.10.150.870">
    <property type="match status" value="1"/>
</dbReference>
<dbReference type="InterPro" id="IPR040982">
    <property type="entry name" value="DNA_pol3_finger"/>
</dbReference>
<keyword evidence="4" id="KW-0963">Cytoplasm</keyword>
<dbReference type="Pfam" id="PF14579">
    <property type="entry name" value="HHH_6"/>
    <property type="match status" value="1"/>
</dbReference>
<evidence type="ECO:0000256" key="6">
    <source>
        <dbReference type="ARBA" id="ARBA00022695"/>
    </source>
</evidence>
<dbReference type="eggNOG" id="COG0587">
    <property type="taxonomic scope" value="Bacteria"/>
</dbReference>
<keyword evidence="7" id="KW-0235">DNA replication</keyword>
<dbReference type="InterPro" id="IPR041931">
    <property type="entry name" value="DNA_pol3_alpha_thumb_dom"/>
</dbReference>
<proteinExistence type="predicted"/>
<comment type="catalytic activity">
    <reaction evidence="9">
        <text>DNA(n) + a 2'-deoxyribonucleoside 5'-triphosphate = DNA(n+1) + diphosphate</text>
        <dbReference type="Rhea" id="RHEA:22508"/>
        <dbReference type="Rhea" id="RHEA-COMP:17339"/>
        <dbReference type="Rhea" id="RHEA-COMP:17340"/>
        <dbReference type="ChEBI" id="CHEBI:33019"/>
        <dbReference type="ChEBI" id="CHEBI:61560"/>
        <dbReference type="ChEBI" id="CHEBI:173112"/>
        <dbReference type="EC" id="2.7.7.7"/>
    </reaction>
</comment>
<dbReference type="KEGG" id="meh:M301_1633"/>
<protein>
    <recommendedName>
        <fullName evidence="3">DNA polymerase III subunit alpha</fullName>
        <ecNumber evidence="2">2.7.7.7</ecNumber>
    </recommendedName>
</protein>
<dbReference type="EC" id="2.7.7.7" evidence="2"/>
<accession>D7DIX8</accession>
<evidence type="ECO:0000256" key="9">
    <source>
        <dbReference type="ARBA" id="ARBA00049244"/>
    </source>
</evidence>
<evidence type="ECO:0000313" key="12">
    <source>
        <dbReference type="Proteomes" id="UP000000383"/>
    </source>
</evidence>
<dbReference type="SUPFAM" id="SSF89550">
    <property type="entry name" value="PHP domain-like"/>
    <property type="match status" value="1"/>
</dbReference>
<evidence type="ECO:0000256" key="1">
    <source>
        <dbReference type="ARBA" id="ARBA00004496"/>
    </source>
</evidence>
<dbReference type="InterPro" id="IPR029460">
    <property type="entry name" value="DNAPol_HHH"/>
</dbReference>
<dbReference type="HOGENOM" id="CLU_001600_0_0_4"/>
<evidence type="ECO:0000256" key="5">
    <source>
        <dbReference type="ARBA" id="ARBA00022679"/>
    </source>
</evidence>
<dbReference type="Gene3D" id="3.20.20.140">
    <property type="entry name" value="Metal-dependent hydrolases"/>
    <property type="match status" value="1"/>
</dbReference>
<comment type="subcellular location">
    <subcellularLocation>
        <location evidence="1">Cytoplasm</location>
    </subcellularLocation>
</comment>
<dbReference type="Gene3D" id="1.10.10.1600">
    <property type="entry name" value="Bacterial DNA polymerase III alpha subunit, thumb domain"/>
    <property type="match status" value="1"/>
</dbReference>
<evidence type="ECO:0000313" key="11">
    <source>
        <dbReference type="EMBL" id="ADI30013.1"/>
    </source>
</evidence>
<dbReference type="GO" id="GO:0008408">
    <property type="term" value="F:3'-5' exonuclease activity"/>
    <property type="evidence" value="ECO:0007669"/>
    <property type="project" value="InterPro"/>
</dbReference>
<dbReference type="STRING" id="666681.M301_1633"/>
<keyword evidence="6" id="KW-0548">Nucleotidyltransferase</keyword>
<dbReference type="OrthoDB" id="9803237at2"/>
<evidence type="ECO:0000256" key="2">
    <source>
        <dbReference type="ARBA" id="ARBA00012417"/>
    </source>
</evidence>
<dbReference type="Pfam" id="PF20914">
    <property type="entry name" value="DNA_pol_IIIA_C"/>
    <property type="match status" value="1"/>
</dbReference>
<keyword evidence="12" id="KW-1185">Reference proteome</keyword>
<dbReference type="PANTHER" id="PTHR32294:SF0">
    <property type="entry name" value="DNA POLYMERASE III SUBUNIT ALPHA"/>
    <property type="match status" value="1"/>
</dbReference>
<dbReference type="NCBIfam" id="NF004226">
    <property type="entry name" value="PRK05673.1"/>
    <property type="match status" value="1"/>
</dbReference>
<dbReference type="InterPro" id="IPR049821">
    <property type="entry name" value="PolIIIA_DnaE1_PHP"/>
</dbReference>
<dbReference type="GO" id="GO:0003887">
    <property type="term" value="F:DNA-directed DNA polymerase activity"/>
    <property type="evidence" value="ECO:0007669"/>
    <property type="project" value="UniProtKB-KW"/>
</dbReference>
<gene>
    <name evidence="11" type="ordered locus">M301_1633</name>
</gene>
<dbReference type="InterPro" id="IPR048472">
    <property type="entry name" value="DNA_pol_IIIA_C"/>
</dbReference>
<dbReference type="PANTHER" id="PTHR32294">
    <property type="entry name" value="DNA POLYMERASE III SUBUNIT ALPHA"/>
    <property type="match status" value="1"/>
</dbReference>
<dbReference type="Pfam" id="PF07733">
    <property type="entry name" value="DNA_pol3_alpha"/>
    <property type="match status" value="1"/>
</dbReference>
<dbReference type="InterPro" id="IPR004805">
    <property type="entry name" value="DnaE2/DnaE/PolC"/>
</dbReference>
<dbReference type="InterPro" id="IPR016195">
    <property type="entry name" value="Pol/histidinol_Pase-like"/>
</dbReference>
<dbReference type="GO" id="GO:0006260">
    <property type="term" value="P:DNA replication"/>
    <property type="evidence" value="ECO:0007669"/>
    <property type="project" value="UniProtKB-KW"/>
</dbReference>
<evidence type="ECO:0000256" key="8">
    <source>
        <dbReference type="ARBA" id="ARBA00022932"/>
    </source>
</evidence>
<dbReference type="GO" id="GO:0003676">
    <property type="term" value="F:nucleic acid binding"/>
    <property type="evidence" value="ECO:0007669"/>
    <property type="project" value="InterPro"/>
</dbReference>
<keyword evidence="8" id="KW-0239">DNA-directed DNA polymerase</keyword>
<dbReference type="Pfam" id="PF17657">
    <property type="entry name" value="DNA_pol3_finger"/>
    <property type="match status" value="1"/>
</dbReference>
<evidence type="ECO:0000256" key="4">
    <source>
        <dbReference type="ARBA" id="ARBA00022490"/>
    </source>
</evidence>
<dbReference type="Pfam" id="PF01336">
    <property type="entry name" value="tRNA_anti-codon"/>
    <property type="match status" value="1"/>
</dbReference>
<reference evidence="11 12" key="2">
    <citation type="journal article" date="2011" name="J. Bacteriol.">
        <title>Genomes of three methylotrophs from a single niche uncover genetic and metabolic divergence of Methylophilaceae.</title>
        <authorList>
            <person name="Lapidus A."/>
            <person name="Clum A."/>
            <person name="Labutti K."/>
            <person name="Kaluzhnaya M.G."/>
            <person name="Lim S."/>
            <person name="Beck D.A."/>
            <person name="Glavina Del Rio T."/>
            <person name="Nolan M."/>
            <person name="Mavromatis K."/>
            <person name="Huntemann M."/>
            <person name="Lucas S."/>
            <person name="Lidstrom M.E."/>
            <person name="Ivanova N."/>
            <person name="Chistoserdova L."/>
        </authorList>
    </citation>
    <scope>NUCLEOTIDE SEQUENCE [LARGE SCALE GENOMIC DNA]</scope>
    <source>
        <strain evidence="11 12">301</strain>
    </source>
</reference>
<evidence type="ECO:0000259" key="10">
    <source>
        <dbReference type="SMART" id="SM00481"/>
    </source>
</evidence>
<dbReference type="EMBL" id="CP002056">
    <property type="protein sequence ID" value="ADI30013.1"/>
    <property type="molecule type" value="Genomic_DNA"/>
</dbReference>
<organism evidence="11 12">
    <name type="scientific">Methylotenera versatilis (strain 301)</name>
    <dbReference type="NCBI Taxonomy" id="666681"/>
    <lineage>
        <taxon>Bacteria</taxon>
        <taxon>Pseudomonadati</taxon>
        <taxon>Pseudomonadota</taxon>
        <taxon>Betaproteobacteria</taxon>
        <taxon>Nitrosomonadales</taxon>
        <taxon>Methylophilaceae</taxon>
        <taxon>Methylotenera</taxon>
    </lineage>
</organism>
<dbReference type="RefSeq" id="WP_013148325.1">
    <property type="nucleotide sequence ID" value="NC_014207.1"/>
</dbReference>
<dbReference type="InterPro" id="IPR011708">
    <property type="entry name" value="DNA_pol3_alpha_NTPase_dom"/>
</dbReference>
<dbReference type="Pfam" id="PF02811">
    <property type="entry name" value="PHP"/>
    <property type="match status" value="1"/>
</dbReference>
<dbReference type="InterPro" id="IPR003141">
    <property type="entry name" value="Pol/His_phosphatase_N"/>
</dbReference>